<protein>
    <recommendedName>
        <fullName evidence="2">T6SS Phospholipase effector Tle1-like catalytic domain-containing protein</fullName>
    </recommendedName>
</protein>
<evidence type="ECO:0000256" key="1">
    <source>
        <dbReference type="SAM" id="MobiDB-lite"/>
    </source>
</evidence>
<feature type="region of interest" description="Disordered" evidence="1">
    <location>
        <begin position="364"/>
        <end position="399"/>
    </location>
</feature>
<feature type="compositionally biased region" description="Basic and acidic residues" evidence="1">
    <location>
        <begin position="371"/>
        <end position="386"/>
    </location>
</feature>
<gene>
    <name evidence="3" type="ORF">RhiXN_11227</name>
</gene>
<dbReference type="EMBL" id="CP059671">
    <property type="protein sequence ID" value="QRW26150.1"/>
    <property type="molecule type" value="Genomic_DNA"/>
</dbReference>
<feature type="domain" description="T6SS Phospholipase effector Tle1-like catalytic" evidence="2">
    <location>
        <begin position="135"/>
        <end position="424"/>
    </location>
</feature>
<accession>A0A8H8P6P2</accession>
<dbReference type="RefSeq" id="XP_043186387.1">
    <property type="nucleotide sequence ID" value="XM_043331042.1"/>
</dbReference>
<proteinExistence type="predicted"/>
<name>A0A8H8P6P2_9AGAM</name>
<evidence type="ECO:0000313" key="3">
    <source>
        <dbReference type="EMBL" id="QRW26150.1"/>
    </source>
</evidence>
<reference evidence="3" key="1">
    <citation type="submission" date="2020-05" db="EMBL/GenBank/DDBJ databases">
        <title>Evolutionary and genomic comparisons of hybrid uninucleate and nonhybrid Rhizoctonia fungi.</title>
        <authorList>
            <person name="Li C."/>
            <person name="Chen X."/>
        </authorList>
    </citation>
    <scope>NUCLEOTIDE SEQUENCE</scope>
    <source>
        <strain evidence="3">AG-1 IA</strain>
    </source>
</reference>
<dbReference type="KEGG" id="rsx:RhiXN_11227"/>
<dbReference type="Proteomes" id="UP000650533">
    <property type="component" value="Chromosome 14"/>
</dbReference>
<evidence type="ECO:0000313" key="4">
    <source>
        <dbReference type="Proteomes" id="UP000650533"/>
    </source>
</evidence>
<dbReference type="PANTHER" id="PTHR33840:SF2">
    <property type="entry name" value="TLE1 PHOSPHOLIPASE DOMAIN-CONTAINING PROTEIN"/>
    <property type="match status" value="1"/>
</dbReference>
<dbReference type="AlphaFoldDB" id="A0A8H8P6P2"/>
<dbReference type="InterPro" id="IPR018712">
    <property type="entry name" value="Tle1-like_cat"/>
</dbReference>
<organism evidence="3 4">
    <name type="scientific">Rhizoctonia solani</name>
    <dbReference type="NCBI Taxonomy" id="456999"/>
    <lineage>
        <taxon>Eukaryota</taxon>
        <taxon>Fungi</taxon>
        <taxon>Dikarya</taxon>
        <taxon>Basidiomycota</taxon>
        <taxon>Agaricomycotina</taxon>
        <taxon>Agaricomycetes</taxon>
        <taxon>Cantharellales</taxon>
        <taxon>Ceratobasidiaceae</taxon>
        <taxon>Rhizoctonia</taxon>
    </lineage>
</organism>
<evidence type="ECO:0000259" key="2">
    <source>
        <dbReference type="Pfam" id="PF09994"/>
    </source>
</evidence>
<dbReference type="GeneID" id="67033505"/>
<dbReference type="Pfam" id="PF09994">
    <property type="entry name" value="T6SS_Tle1-like_cat"/>
    <property type="match status" value="1"/>
</dbReference>
<dbReference type="PANTHER" id="PTHR33840">
    <property type="match status" value="1"/>
</dbReference>
<sequence length="575" mass="64887">MDIKFTREPSKYHSGFANSYHKYELGVEQESNFGPIRVTSYLKGGEDVNAIFSLPGDSTFNLSPYIGVDEEGKLFWDINGCQAVDSLKLLSAEELKVMSIALDEFLDVVEYYDEPSQQFRLRLGVKPKHPKRSLPGIGTNSHSTSGAGLSFIQAKWFDEATACWMELGCSFLPDHVMDGYRYLMQTYQAGDEISIFGFSRGAYTARALAGMLHSVGLLPTNNMEQVKFAYDVYAASEKFVKLTKDEDYLLGAVNLKEGDKRSFRGFVQNARPEDVNPEGFKMVFCTPVEIAFLGVWDTVGSMGALRRKTLPWITYNPSVRNFRQALALDEVRANFIPTLWDHAKTRSWQSVVEVWFKGGHSDVGGSAPLTESERVNPDTERQKFAQEEPTGAQSLDSYATPQLPGALRRLPDLSNISLRWMVNQCLSLSSARIFDPYAMHSYRRAKILEDRPHGATPEEIQRNRIELDNHDISSKPYQAIDMRPWWLLLEILPIPRLSQVSTNRSESKSVFCPNRRIGRAVNKLGKNDHVRLHYSVCKNITAGPGYRPAAQWHDSTSLLDIEDSPETQPKTEKIG</sequence>